<dbReference type="InterPro" id="IPR002772">
    <property type="entry name" value="Glyco_hydro_3_C"/>
</dbReference>
<evidence type="ECO:0000256" key="2">
    <source>
        <dbReference type="ARBA" id="ARBA00005336"/>
    </source>
</evidence>
<feature type="domain" description="Fibronectin type III-like" evidence="9">
    <location>
        <begin position="664"/>
        <end position="734"/>
    </location>
</feature>
<gene>
    <name evidence="10" type="primary">bglX_2</name>
    <name evidence="10" type="ORF">NCTC11388_03093</name>
</gene>
<proteinExistence type="inferred from homology"/>
<dbReference type="Pfam" id="PF01915">
    <property type="entry name" value="Glyco_hydro_3_C"/>
    <property type="match status" value="1"/>
</dbReference>
<dbReference type="PANTHER" id="PTHR30620">
    <property type="entry name" value="PERIPLASMIC BETA-GLUCOSIDASE-RELATED"/>
    <property type="match status" value="1"/>
</dbReference>
<sequence>MKKTLIFSFLFCLLFIQITHAQKIYLDPKFPIPKRVDDLLARMTLKEKILQLAQYTAGQNDNPNNIESTVKSMSPETGSIILFSEDPLYRNRIQKNAMEQSRLGIPILFGNDIIHGYRTLYPIPLAQAASWNLDLVRRATGMAAKEARYGGIDWTFSPMIDVAYDARWGRVSEGYGEDPFTNAAFGVASVKGYQGEQPFDSLHIAACAKHFVGYSRSEGGRDYQYTDISNQALWETYLPPYKAVVKAGVATIMSSFNDINGTPSIANHYLLTDVLRKQWGFKGFVVSDWDGVAQLVNQGVAKDHKEATKKAFLAGTDMCMVDGLYDKNLPDLLKEKQITQAQIDESVRRILTLKFQLGLFEKPYTTIIPEKERYLTPGNLKVAEQLAAESMVLLKNRNNVLPLPKTVTNVAIIGPMAKDQENVLSSWAAFSRAADVLPFYDGMLKEFEGKVNFEYAAGVDFERKDTKKLHFESIDTIGFKAAYDAALRSDMVLLYLGEKKGWSGENASRSTISLPVVQEELVKRLSKAGKPIVLILSSGRPIELISIEPLVDAIIEVWQPGIAGSMPLAGILSGRINPSGKLPVTFPYTTGQIPIHYNRRPSPRPENGKYQDIPSVPLYEFGYGLSYTTYEYGEINLSKTSITGSEKLTATIKVKNTGNKDGLETVHWFISDPVATISRPVKELKHFEKRLIKAGETVVFNFDIIPARDLVYPDANGKDVLEQGDFYVIAGNKKVKLLLK</sequence>
<dbReference type="InterPro" id="IPR017853">
    <property type="entry name" value="GH"/>
</dbReference>
<dbReference type="EMBL" id="UGYW01000002">
    <property type="protein sequence ID" value="SUJ21115.1"/>
    <property type="molecule type" value="Genomic_DNA"/>
</dbReference>
<dbReference type="GO" id="GO:0009251">
    <property type="term" value="P:glucan catabolic process"/>
    <property type="evidence" value="ECO:0007669"/>
    <property type="project" value="TreeGrafter"/>
</dbReference>
<dbReference type="SUPFAM" id="SSF51445">
    <property type="entry name" value="(Trans)glycosidases"/>
    <property type="match status" value="1"/>
</dbReference>
<accession>A0A380CIG4</accession>
<feature type="signal peptide" evidence="8">
    <location>
        <begin position="1"/>
        <end position="21"/>
    </location>
</feature>
<reference evidence="10 11" key="1">
    <citation type="submission" date="2018-06" db="EMBL/GenBank/DDBJ databases">
        <authorList>
            <consortium name="Pathogen Informatics"/>
            <person name="Doyle S."/>
        </authorList>
    </citation>
    <scope>NUCLEOTIDE SEQUENCE [LARGE SCALE GENOMIC DNA]</scope>
    <source>
        <strain evidence="10 11">NCTC11388</strain>
    </source>
</reference>
<dbReference type="Gene3D" id="3.40.50.1700">
    <property type="entry name" value="Glycoside hydrolase family 3 C-terminal domain"/>
    <property type="match status" value="1"/>
</dbReference>
<protein>
    <recommendedName>
        <fullName evidence="3">beta-glucosidase</fullName>
        <ecNumber evidence="3">3.2.1.21</ecNumber>
    </recommendedName>
</protein>
<evidence type="ECO:0000313" key="11">
    <source>
        <dbReference type="Proteomes" id="UP000254893"/>
    </source>
</evidence>
<dbReference type="PANTHER" id="PTHR30620:SF16">
    <property type="entry name" value="LYSOSOMAL BETA GLUCOSIDASE"/>
    <property type="match status" value="1"/>
</dbReference>
<dbReference type="InterPro" id="IPR019800">
    <property type="entry name" value="Glyco_hydro_3_AS"/>
</dbReference>
<dbReference type="Pfam" id="PF00933">
    <property type="entry name" value="Glyco_hydro_3"/>
    <property type="match status" value="1"/>
</dbReference>
<dbReference type="Pfam" id="PF14310">
    <property type="entry name" value="Fn3-like"/>
    <property type="match status" value="1"/>
</dbReference>
<dbReference type="EC" id="3.2.1.21" evidence="3"/>
<dbReference type="InterPro" id="IPR051915">
    <property type="entry name" value="Cellulose_Degrad_GH3"/>
</dbReference>
<keyword evidence="4 8" id="KW-0732">Signal</keyword>
<name>A0A380CIG4_SPHSI</name>
<evidence type="ECO:0000259" key="9">
    <source>
        <dbReference type="SMART" id="SM01217"/>
    </source>
</evidence>
<dbReference type="PRINTS" id="PR00133">
    <property type="entry name" value="GLHYDRLASE3"/>
</dbReference>
<dbReference type="InterPro" id="IPR001764">
    <property type="entry name" value="Glyco_hydro_3_N"/>
</dbReference>
<evidence type="ECO:0000256" key="4">
    <source>
        <dbReference type="ARBA" id="ARBA00022729"/>
    </source>
</evidence>
<evidence type="ECO:0000256" key="5">
    <source>
        <dbReference type="ARBA" id="ARBA00022801"/>
    </source>
</evidence>
<evidence type="ECO:0000256" key="3">
    <source>
        <dbReference type="ARBA" id="ARBA00012744"/>
    </source>
</evidence>
<dbReference type="InterPro" id="IPR036962">
    <property type="entry name" value="Glyco_hydro_3_N_sf"/>
</dbReference>
<dbReference type="InterPro" id="IPR013783">
    <property type="entry name" value="Ig-like_fold"/>
</dbReference>
<evidence type="ECO:0000256" key="6">
    <source>
        <dbReference type="ARBA" id="ARBA00023295"/>
    </source>
</evidence>
<dbReference type="RefSeq" id="WP_115170727.1">
    <property type="nucleotide sequence ID" value="NZ_UGYW01000002.1"/>
</dbReference>
<comment type="similarity">
    <text evidence="2 7">Belongs to the glycosyl hydrolase 3 family.</text>
</comment>
<dbReference type="Gene3D" id="3.20.20.300">
    <property type="entry name" value="Glycoside hydrolase, family 3, N-terminal domain"/>
    <property type="match status" value="1"/>
</dbReference>
<dbReference type="SUPFAM" id="SSF52279">
    <property type="entry name" value="Beta-D-glucan exohydrolase, C-terminal domain"/>
    <property type="match status" value="1"/>
</dbReference>
<evidence type="ECO:0000313" key="10">
    <source>
        <dbReference type="EMBL" id="SUJ21115.1"/>
    </source>
</evidence>
<feature type="chain" id="PRO_5016697955" description="beta-glucosidase" evidence="8">
    <location>
        <begin position="22"/>
        <end position="740"/>
    </location>
</feature>
<dbReference type="PROSITE" id="PS00775">
    <property type="entry name" value="GLYCOSYL_HYDROL_F3"/>
    <property type="match status" value="1"/>
</dbReference>
<dbReference type="Proteomes" id="UP000254893">
    <property type="component" value="Unassembled WGS sequence"/>
</dbReference>
<keyword evidence="5 7" id="KW-0378">Hydrolase</keyword>
<dbReference type="GO" id="GO:0008422">
    <property type="term" value="F:beta-glucosidase activity"/>
    <property type="evidence" value="ECO:0007669"/>
    <property type="project" value="UniProtKB-EC"/>
</dbReference>
<evidence type="ECO:0000256" key="8">
    <source>
        <dbReference type="SAM" id="SignalP"/>
    </source>
</evidence>
<evidence type="ECO:0000256" key="7">
    <source>
        <dbReference type="RuleBase" id="RU361161"/>
    </source>
</evidence>
<dbReference type="AlphaFoldDB" id="A0A380CIG4"/>
<comment type="catalytic activity">
    <reaction evidence="1">
        <text>Hydrolysis of terminal, non-reducing beta-D-glucosyl residues with release of beta-D-glucose.</text>
        <dbReference type="EC" id="3.2.1.21"/>
    </reaction>
</comment>
<evidence type="ECO:0000256" key="1">
    <source>
        <dbReference type="ARBA" id="ARBA00000448"/>
    </source>
</evidence>
<dbReference type="Gene3D" id="2.60.40.10">
    <property type="entry name" value="Immunoglobulins"/>
    <property type="match status" value="1"/>
</dbReference>
<dbReference type="InterPro" id="IPR026891">
    <property type="entry name" value="Fn3-like"/>
</dbReference>
<keyword evidence="6 7" id="KW-0326">Glycosidase</keyword>
<dbReference type="SMART" id="SM01217">
    <property type="entry name" value="Fn3_like"/>
    <property type="match status" value="1"/>
</dbReference>
<dbReference type="InterPro" id="IPR036881">
    <property type="entry name" value="Glyco_hydro_3_C_sf"/>
</dbReference>
<organism evidence="10 11">
    <name type="scientific">Sphingobacterium spiritivorum</name>
    <name type="common">Flavobacterium spiritivorum</name>
    <dbReference type="NCBI Taxonomy" id="258"/>
    <lineage>
        <taxon>Bacteria</taxon>
        <taxon>Pseudomonadati</taxon>
        <taxon>Bacteroidota</taxon>
        <taxon>Sphingobacteriia</taxon>
        <taxon>Sphingobacteriales</taxon>
        <taxon>Sphingobacteriaceae</taxon>
        <taxon>Sphingobacterium</taxon>
    </lineage>
</organism>